<dbReference type="Proteomes" id="UP000295325">
    <property type="component" value="Unassembled WGS sequence"/>
</dbReference>
<gene>
    <name evidence="1" type="ORF">EDD71_1209</name>
</gene>
<name>A0A4R7KB70_9CLOT</name>
<dbReference type="EMBL" id="SOAZ01000020">
    <property type="protein sequence ID" value="TDT51228.1"/>
    <property type="molecule type" value="Genomic_DNA"/>
</dbReference>
<dbReference type="OrthoDB" id="1845039at2"/>
<reference evidence="1 2" key="1">
    <citation type="submission" date="2019-03" db="EMBL/GenBank/DDBJ databases">
        <title>Genomic Encyclopedia of Type Strains, Phase IV (KMG-IV): sequencing the most valuable type-strain genomes for metagenomic binning, comparative biology and taxonomic classification.</title>
        <authorList>
            <person name="Goeker M."/>
        </authorList>
    </citation>
    <scope>NUCLEOTIDE SEQUENCE [LARGE SCALE GENOMIC DNA]</scope>
    <source>
        <strain evidence="1 2">DSM 24455</strain>
    </source>
</reference>
<keyword evidence="2" id="KW-1185">Reference proteome</keyword>
<sequence>MNSGNLNSNNFSFLDRIRIMDGTEELKSIFNRLIKDNANDALSLINHENLHFPSLFLLSPEIEKSNLFNNLSLRNQIALQITNEILLKENSNTKVLKSEYRKRNYPVLKWMLETGFMDFDIGDEYDEVLDIVSAILTTEYRDKSALPIISDMIFKRNRKGHYFYDLVWAFFQCRDPYSLSLIANYLHSRDIKDVKLSHRLLSFIPDMAYEMRADNEKQYSFCIRWIRENGPFLYFTGENFHQTSRPTPYKLSLEAKYLCKSICLDNGKPIAPVTEEEQRLLDNFNKLNDDIRMLLANCSVLLNHQNLYWWNMWIHYPLSEQIKIARTRIGGLE</sequence>
<organism evidence="1 2">
    <name type="scientific">Fonticella tunisiensis</name>
    <dbReference type="NCBI Taxonomy" id="1096341"/>
    <lineage>
        <taxon>Bacteria</taxon>
        <taxon>Bacillati</taxon>
        <taxon>Bacillota</taxon>
        <taxon>Clostridia</taxon>
        <taxon>Eubacteriales</taxon>
        <taxon>Clostridiaceae</taxon>
        <taxon>Fonticella</taxon>
    </lineage>
</organism>
<proteinExistence type="predicted"/>
<evidence type="ECO:0000313" key="1">
    <source>
        <dbReference type="EMBL" id="TDT51228.1"/>
    </source>
</evidence>
<protein>
    <submittedName>
        <fullName evidence="1">Uncharacterized protein</fullName>
    </submittedName>
</protein>
<accession>A0A4R7KB70</accession>
<comment type="caution">
    <text evidence="1">The sequence shown here is derived from an EMBL/GenBank/DDBJ whole genome shotgun (WGS) entry which is preliminary data.</text>
</comment>
<evidence type="ECO:0000313" key="2">
    <source>
        <dbReference type="Proteomes" id="UP000295325"/>
    </source>
</evidence>
<dbReference type="RefSeq" id="WP_133628765.1">
    <property type="nucleotide sequence ID" value="NZ_SOAZ01000020.1"/>
</dbReference>
<dbReference type="AlphaFoldDB" id="A0A4R7KB70"/>